<evidence type="ECO:0000313" key="14">
    <source>
        <dbReference type="Proteomes" id="UP000322917"/>
    </source>
</evidence>
<keyword evidence="7" id="KW-0067">ATP-binding</keyword>
<reference evidence="13 14" key="1">
    <citation type="submission" date="2016-11" db="EMBL/GenBank/DDBJ databases">
        <authorList>
            <person name="Varghese N."/>
            <person name="Submissions S."/>
        </authorList>
    </citation>
    <scope>NUCLEOTIDE SEQUENCE [LARGE SCALE GENOMIC DNA]</scope>
    <source>
        <strain evidence="13 14">DSM 15287</strain>
    </source>
</reference>
<dbReference type="Pfam" id="PF00512">
    <property type="entry name" value="HisKA"/>
    <property type="match status" value="1"/>
</dbReference>
<dbReference type="SUPFAM" id="SSF55874">
    <property type="entry name" value="ATPase domain of HSP90 chaperone/DNA topoisomerase II/histidine kinase"/>
    <property type="match status" value="1"/>
</dbReference>
<evidence type="ECO:0000256" key="8">
    <source>
        <dbReference type="ARBA" id="ARBA00023012"/>
    </source>
</evidence>
<evidence type="ECO:0000256" key="3">
    <source>
        <dbReference type="ARBA" id="ARBA00022553"/>
    </source>
</evidence>
<dbReference type="CDD" id="cd00130">
    <property type="entry name" value="PAS"/>
    <property type="match status" value="1"/>
</dbReference>
<dbReference type="PROSITE" id="PS50112">
    <property type="entry name" value="PAS"/>
    <property type="match status" value="1"/>
</dbReference>
<dbReference type="InterPro" id="IPR003661">
    <property type="entry name" value="HisK_dim/P_dom"/>
</dbReference>
<keyword evidence="3" id="KW-0597">Phosphoprotein</keyword>
<dbReference type="InterPro" id="IPR036890">
    <property type="entry name" value="HATPase_C_sf"/>
</dbReference>
<dbReference type="InterPro" id="IPR005467">
    <property type="entry name" value="His_kinase_dom"/>
</dbReference>
<dbReference type="InterPro" id="IPR000700">
    <property type="entry name" value="PAS-assoc_C"/>
</dbReference>
<protein>
    <recommendedName>
        <fullName evidence="2">histidine kinase</fullName>
        <ecNumber evidence="2">2.7.13.3</ecNumber>
    </recommendedName>
</protein>
<dbReference type="SMART" id="SM00388">
    <property type="entry name" value="HisKA"/>
    <property type="match status" value="1"/>
</dbReference>
<dbReference type="PRINTS" id="PR00344">
    <property type="entry name" value="BCTRLSENSOR"/>
</dbReference>
<dbReference type="Gene3D" id="3.30.450.20">
    <property type="entry name" value="PAS domain"/>
    <property type="match status" value="1"/>
</dbReference>
<keyword evidence="9" id="KW-0472">Membrane</keyword>
<gene>
    <name evidence="13" type="ORF">SAMN02745170_01954</name>
</gene>
<dbReference type="PROSITE" id="PS50113">
    <property type="entry name" value="PAC"/>
    <property type="match status" value="1"/>
</dbReference>
<evidence type="ECO:0000259" key="10">
    <source>
        <dbReference type="PROSITE" id="PS50109"/>
    </source>
</evidence>
<feature type="transmembrane region" description="Helical" evidence="9">
    <location>
        <begin position="118"/>
        <end position="137"/>
    </location>
</feature>
<comment type="catalytic activity">
    <reaction evidence="1">
        <text>ATP + protein L-histidine = ADP + protein N-phospho-L-histidine.</text>
        <dbReference type="EC" id="2.7.13.3"/>
    </reaction>
</comment>
<keyword evidence="4" id="KW-0808">Transferase</keyword>
<dbReference type="InterPro" id="IPR013655">
    <property type="entry name" value="PAS_fold_3"/>
</dbReference>
<dbReference type="NCBIfam" id="TIGR00229">
    <property type="entry name" value="sensory_box"/>
    <property type="match status" value="1"/>
</dbReference>
<keyword evidence="9" id="KW-0812">Transmembrane</keyword>
<dbReference type="Pfam" id="PF02518">
    <property type="entry name" value="HATPase_c"/>
    <property type="match status" value="1"/>
</dbReference>
<dbReference type="OrthoDB" id="1672409at2"/>
<feature type="transmembrane region" description="Helical" evidence="9">
    <location>
        <begin position="93"/>
        <end position="112"/>
    </location>
</feature>
<dbReference type="InterPro" id="IPR003594">
    <property type="entry name" value="HATPase_dom"/>
</dbReference>
<dbReference type="SUPFAM" id="SSF55785">
    <property type="entry name" value="PYP-like sensor domain (PAS domain)"/>
    <property type="match status" value="1"/>
</dbReference>
<evidence type="ECO:0000256" key="2">
    <source>
        <dbReference type="ARBA" id="ARBA00012438"/>
    </source>
</evidence>
<evidence type="ECO:0000313" key="13">
    <source>
        <dbReference type="EMBL" id="SHJ20531.1"/>
    </source>
</evidence>
<dbReference type="Pfam" id="PF08447">
    <property type="entry name" value="PAS_3"/>
    <property type="match status" value="1"/>
</dbReference>
<evidence type="ECO:0000256" key="6">
    <source>
        <dbReference type="ARBA" id="ARBA00022777"/>
    </source>
</evidence>
<evidence type="ECO:0000256" key="4">
    <source>
        <dbReference type="ARBA" id="ARBA00022679"/>
    </source>
</evidence>
<dbReference type="EMBL" id="FQZD01000014">
    <property type="protein sequence ID" value="SHJ20531.1"/>
    <property type="molecule type" value="Genomic_DNA"/>
</dbReference>
<dbReference type="EC" id="2.7.13.3" evidence="2"/>
<feature type="transmembrane region" description="Helical" evidence="9">
    <location>
        <begin position="33"/>
        <end position="51"/>
    </location>
</feature>
<feature type="transmembrane region" description="Helical" evidence="9">
    <location>
        <begin position="6"/>
        <end position="26"/>
    </location>
</feature>
<keyword evidence="8" id="KW-0902">Two-component regulatory system</keyword>
<dbReference type="SMART" id="SM00387">
    <property type="entry name" value="HATPase_c"/>
    <property type="match status" value="1"/>
</dbReference>
<evidence type="ECO:0000256" key="1">
    <source>
        <dbReference type="ARBA" id="ARBA00000085"/>
    </source>
</evidence>
<dbReference type="SUPFAM" id="SSF47384">
    <property type="entry name" value="Homodimeric domain of signal transducing histidine kinase"/>
    <property type="match status" value="1"/>
</dbReference>
<dbReference type="Gene3D" id="3.30.565.10">
    <property type="entry name" value="Histidine kinase-like ATPase, C-terminal domain"/>
    <property type="match status" value="1"/>
</dbReference>
<keyword evidence="5" id="KW-0547">Nucleotide-binding</keyword>
<dbReference type="PANTHER" id="PTHR43065">
    <property type="entry name" value="SENSOR HISTIDINE KINASE"/>
    <property type="match status" value="1"/>
</dbReference>
<organism evidence="13 14">
    <name type="scientific">Propionispora hippei DSM 15287</name>
    <dbReference type="NCBI Taxonomy" id="1123003"/>
    <lineage>
        <taxon>Bacteria</taxon>
        <taxon>Bacillati</taxon>
        <taxon>Bacillota</taxon>
        <taxon>Negativicutes</taxon>
        <taxon>Selenomonadales</taxon>
        <taxon>Sporomusaceae</taxon>
        <taxon>Propionispora</taxon>
    </lineage>
</organism>
<keyword evidence="14" id="KW-1185">Reference proteome</keyword>
<evidence type="ECO:0000256" key="9">
    <source>
        <dbReference type="SAM" id="Phobius"/>
    </source>
</evidence>
<dbReference type="InterPro" id="IPR036097">
    <property type="entry name" value="HisK_dim/P_sf"/>
</dbReference>
<dbReference type="InterPro" id="IPR004358">
    <property type="entry name" value="Sig_transdc_His_kin-like_C"/>
</dbReference>
<feature type="transmembrane region" description="Helical" evidence="9">
    <location>
        <begin position="149"/>
        <end position="168"/>
    </location>
</feature>
<name>A0A1M6HEC8_9FIRM</name>
<feature type="domain" description="Histidine kinase" evidence="10">
    <location>
        <begin position="348"/>
        <end position="552"/>
    </location>
</feature>
<dbReference type="Proteomes" id="UP000322917">
    <property type="component" value="Unassembled WGS sequence"/>
</dbReference>
<feature type="transmembrane region" description="Helical" evidence="9">
    <location>
        <begin position="174"/>
        <end position="197"/>
    </location>
</feature>
<evidence type="ECO:0000259" key="11">
    <source>
        <dbReference type="PROSITE" id="PS50112"/>
    </source>
</evidence>
<evidence type="ECO:0000256" key="5">
    <source>
        <dbReference type="ARBA" id="ARBA00022741"/>
    </source>
</evidence>
<dbReference type="PANTHER" id="PTHR43065:SF46">
    <property type="entry name" value="C4-DICARBOXYLATE TRANSPORT SENSOR PROTEIN DCTB"/>
    <property type="match status" value="1"/>
</dbReference>
<sequence>MTFYELSIIATVSATLAVTCVYFFLYSLYRQSYIGLWAVFWLVHFIIQIFYRTPFHQMSIPMFVTVLFTVNANYVLLLYATSKFLNRTINKGWYYWAGAITIFTDIAFYLKAHFLVQLIPSCIFVACVDFWHGYMFTRKLPNKSWGKNIVGFAFAGLGIHTLDMPFLLPVTWFAPWGFLISGLLRFVISIGTLILYLEKSFHDLSIKEAQYRLLAENAVDVIYLYRLQPKQGFEYISPSIERLSGYPASHYYHSPDMFFSLIHPGDTFLLESLLRNPAAHAKHPLIMRFIRRNHALIWVEQTTVPIFDERGVCTSFEGIIRDITARKKLEQDVSRLDRLNTVGQMAANVAHEIRNPLTTVQGYLQLFLKKSIFAPYTEQLHLLISELERSNLIIKEYLSLCQNKARELKPCPLNKIIEDLQPLITADANASNKDIHYYLAPTPDIHLDEKEMRQLILNLVRNALEAMDSGGVVTIQTQVNEQGELVLIVQDQGKGIPPHVLENIGKPFLTTKENGTGIGLAVVYRIADDHQANIQIETGPTGTTFRIIFKVS</sequence>
<dbReference type="GO" id="GO:0005524">
    <property type="term" value="F:ATP binding"/>
    <property type="evidence" value="ECO:0007669"/>
    <property type="project" value="UniProtKB-KW"/>
</dbReference>
<dbReference type="Gene3D" id="1.10.287.130">
    <property type="match status" value="1"/>
</dbReference>
<keyword evidence="6" id="KW-0418">Kinase</keyword>
<feature type="domain" description="PAS" evidence="11">
    <location>
        <begin position="207"/>
        <end position="281"/>
    </location>
</feature>
<dbReference type="PROSITE" id="PS50109">
    <property type="entry name" value="HIS_KIN"/>
    <property type="match status" value="1"/>
</dbReference>
<evidence type="ECO:0000256" key="7">
    <source>
        <dbReference type="ARBA" id="ARBA00022840"/>
    </source>
</evidence>
<evidence type="ECO:0000259" key="12">
    <source>
        <dbReference type="PROSITE" id="PS50113"/>
    </source>
</evidence>
<feature type="transmembrane region" description="Helical" evidence="9">
    <location>
        <begin position="63"/>
        <end position="81"/>
    </location>
</feature>
<accession>A0A1M6HEC8</accession>
<dbReference type="AlphaFoldDB" id="A0A1M6HEC8"/>
<dbReference type="InterPro" id="IPR035965">
    <property type="entry name" value="PAS-like_dom_sf"/>
</dbReference>
<proteinExistence type="predicted"/>
<dbReference type="InterPro" id="IPR000014">
    <property type="entry name" value="PAS"/>
</dbReference>
<dbReference type="CDD" id="cd00082">
    <property type="entry name" value="HisKA"/>
    <property type="match status" value="1"/>
</dbReference>
<keyword evidence="9" id="KW-1133">Transmembrane helix</keyword>
<feature type="domain" description="PAC" evidence="12">
    <location>
        <begin position="283"/>
        <end position="335"/>
    </location>
</feature>
<dbReference type="GO" id="GO:0000155">
    <property type="term" value="F:phosphorelay sensor kinase activity"/>
    <property type="evidence" value="ECO:0007669"/>
    <property type="project" value="InterPro"/>
</dbReference>